<feature type="coiled-coil region" evidence="1">
    <location>
        <begin position="255"/>
        <end position="282"/>
    </location>
</feature>
<reference evidence="3" key="1">
    <citation type="submission" date="2020-05" db="EMBL/GenBank/DDBJ databases">
        <authorList>
            <person name="Chiriac C."/>
            <person name="Salcher M."/>
            <person name="Ghai R."/>
            <person name="Kavagutti S V."/>
        </authorList>
    </citation>
    <scope>NUCLEOTIDE SEQUENCE</scope>
</reference>
<dbReference type="InterPro" id="IPR057966">
    <property type="entry name" value="T4_SCAF"/>
</dbReference>
<feature type="region of interest" description="Disordered" evidence="2">
    <location>
        <begin position="17"/>
        <end position="103"/>
    </location>
</feature>
<keyword evidence="1" id="KW-0175">Coiled coil</keyword>
<feature type="coiled-coil region" evidence="1">
    <location>
        <begin position="176"/>
        <end position="203"/>
    </location>
</feature>
<protein>
    <submittedName>
        <fullName evidence="3">Prohead core protein</fullName>
    </submittedName>
</protein>
<organism evidence="3">
    <name type="scientific">uncultured Caudovirales phage</name>
    <dbReference type="NCBI Taxonomy" id="2100421"/>
    <lineage>
        <taxon>Viruses</taxon>
        <taxon>Duplodnaviria</taxon>
        <taxon>Heunggongvirae</taxon>
        <taxon>Uroviricota</taxon>
        <taxon>Caudoviricetes</taxon>
        <taxon>Peduoviridae</taxon>
        <taxon>Maltschvirus</taxon>
        <taxon>Maltschvirus maltsch</taxon>
    </lineage>
</organism>
<evidence type="ECO:0000256" key="1">
    <source>
        <dbReference type="SAM" id="Coils"/>
    </source>
</evidence>
<dbReference type="EMBL" id="LR797523">
    <property type="protein sequence ID" value="CAB4222749.1"/>
    <property type="molecule type" value="Genomic_DNA"/>
</dbReference>
<feature type="compositionally biased region" description="Polar residues" evidence="2">
    <location>
        <begin position="87"/>
        <end position="97"/>
    </location>
</feature>
<proteinExistence type="predicted"/>
<accession>A0A6J5T515</accession>
<sequence>MSKLNLSEAAKDILMANVSGKNSGQDAPKKLSTAVAYGQKDAGKIGDDPTDSMHDKSPEYTKGVPTAKPPGATPPVGSESMKKISGQPAQQGSGESIEQSDADEYSAIRDRKSTKLAKQTMSKNPGATFASYGEEFDVADDVDALMEGENLSEEFKQKATTIFEAAVGARVDFIVEQVEEELIEEMQSVIEEIKEELAAKVDDYLNYMVEEWMTENEIAIERGLKSEIVEDFISGLKNLFVEHWIDIPTDKVDVVEELSLKVEELEESLNAQISRGIELKKELNEQLKYEAIYTACEGLSQTQVEKMKALAESVEYTSDWEFASKLETLKESYFKSDVKVADILALDDEVQLIEEEKKFVKSSDPMMDQYAKTISQNLIK</sequence>
<gene>
    <name evidence="3" type="ORF">UFOVP1655_213</name>
</gene>
<feature type="compositionally biased region" description="Basic and acidic residues" evidence="2">
    <location>
        <begin position="41"/>
        <end position="59"/>
    </location>
</feature>
<dbReference type="Pfam" id="PF25623">
    <property type="entry name" value="T4_CASP"/>
    <property type="match status" value="1"/>
</dbReference>
<name>A0A6J5T515_9CAUD</name>
<evidence type="ECO:0000313" key="3">
    <source>
        <dbReference type="EMBL" id="CAB4222749.1"/>
    </source>
</evidence>
<evidence type="ECO:0000256" key="2">
    <source>
        <dbReference type="SAM" id="MobiDB-lite"/>
    </source>
</evidence>